<dbReference type="GO" id="GO:0008270">
    <property type="term" value="F:zinc ion binding"/>
    <property type="evidence" value="ECO:0007669"/>
    <property type="project" value="UniProtKB-KW"/>
</dbReference>
<evidence type="ECO:0000256" key="6">
    <source>
        <dbReference type="SAM" id="MobiDB-lite"/>
    </source>
</evidence>
<dbReference type="InterPro" id="IPR000571">
    <property type="entry name" value="Znf_CCCH"/>
</dbReference>
<dbReference type="GO" id="GO:0030154">
    <property type="term" value="P:cell differentiation"/>
    <property type="evidence" value="ECO:0007669"/>
    <property type="project" value="UniProtKB-ARBA"/>
</dbReference>
<gene>
    <name evidence="8" type="ORF">QR680_001465</name>
</gene>
<dbReference type="InterPro" id="IPR036855">
    <property type="entry name" value="Znf_CCCH_sf"/>
</dbReference>
<comment type="caution">
    <text evidence="8">The sequence shown here is derived from an EMBL/GenBank/DDBJ whole genome shotgun (WGS) entry which is preliminary data.</text>
</comment>
<sequence length="319" mass="35848">MVEPVVGNVKPSGDILEKGQLVFDANFESGNLGRVDSLGISEYDLFIRPDTCSPRHRVWYYFAVENAKENQRVVFNIVNFSKDRNLFDSASAAPVYKASSQTSWSRIPIKNLSQMSGSVMNIHQYVNPDFDKYHQFVSQHCKHATNGRPGLGASQTQKVLSPSSNQLTERKFAKPDSYKTVMCQAWLESKACLFAENCRFAHGEEELRPIKTAPRQNNKYKTKLCDKYTTIGICPYGNRCLFIHPDPHKRAPSFPRSEQSADSFAQQNASQDFGFGAIGSRPSPPSSLESSNDGYSYDPFMTGADSLARRLAEIMDIWK</sequence>
<dbReference type="Gene3D" id="4.10.1000.10">
    <property type="entry name" value="Zinc finger, CCCH-type"/>
    <property type="match status" value="2"/>
</dbReference>
<organism evidence="8 9">
    <name type="scientific">Steinernema hermaphroditum</name>
    <dbReference type="NCBI Taxonomy" id="289476"/>
    <lineage>
        <taxon>Eukaryota</taxon>
        <taxon>Metazoa</taxon>
        <taxon>Ecdysozoa</taxon>
        <taxon>Nematoda</taxon>
        <taxon>Chromadorea</taxon>
        <taxon>Rhabditida</taxon>
        <taxon>Tylenchina</taxon>
        <taxon>Panagrolaimomorpha</taxon>
        <taxon>Strongyloidoidea</taxon>
        <taxon>Steinernematidae</taxon>
        <taxon>Steinernema</taxon>
    </lineage>
</organism>
<dbReference type="GO" id="GO:0003730">
    <property type="term" value="F:mRNA 3'-UTR binding"/>
    <property type="evidence" value="ECO:0007669"/>
    <property type="project" value="TreeGrafter"/>
</dbReference>
<evidence type="ECO:0000256" key="5">
    <source>
        <dbReference type="PROSITE-ProRule" id="PRU00723"/>
    </source>
</evidence>
<feature type="region of interest" description="Disordered" evidence="6">
    <location>
        <begin position="275"/>
        <end position="294"/>
    </location>
</feature>
<dbReference type="GO" id="GO:0080090">
    <property type="term" value="P:regulation of primary metabolic process"/>
    <property type="evidence" value="ECO:0007669"/>
    <property type="project" value="UniProtKB-ARBA"/>
</dbReference>
<dbReference type="PANTHER" id="PTHR12547:SF71">
    <property type="entry name" value="CCCH-TYPE ZINC FINGER PROTEIN MOE-3-RELATED"/>
    <property type="match status" value="1"/>
</dbReference>
<dbReference type="Proteomes" id="UP001175271">
    <property type="component" value="Unassembled WGS sequence"/>
</dbReference>
<dbReference type="Pfam" id="PF00642">
    <property type="entry name" value="zf-CCCH"/>
    <property type="match status" value="1"/>
</dbReference>
<dbReference type="InterPro" id="IPR045877">
    <property type="entry name" value="ZFP36-like"/>
</dbReference>
<dbReference type="Gene3D" id="2.60.40.3120">
    <property type="match status" value="1"/>
</dbReference>
<feature type="domain" description="C3H1-type" evidence="7">
    <location>
        <begin position="219"/>
        <end position="247"/>
    </location>
</feature>
<reference evidence="8" key="1">
    <citation type="submission" date="2023-06" db="EMBL/GenBank/DDBJ databases">
        <title>Genomic analysis of the entomopathogenic nematode Steinernema hermaphroditum.</title>
        <authorList>
            <person name="Schwarz E.M."/>
            <person name="Heppert J.K."/>
            <person name="Baniya A."/>
            <person name="Schwartz H.T."/>
            <person name="Tan C.-H."/>
            <person name="Antoshechkin I."/>
            <person name="Sternberg P.W."/>
            <person name="Goodrich-Blair H."/>
            <person name="Dillman A.R."/>
        </authorList>
    </citation>
    <scope>NUCLEOTIDE SEQUENCE</scope>
    <source>
        <strain evidence="8">PS9179</strain>
        <tissue evidence="8">Whole animal</tissue>
    </source>
</reference>
<keyword evidence="2" id="KW-0677">Repeat</keyword>
<keyword evidence="1 5" id="KW-0479">Metal-binding</keyword>
<keyword evidence="3 5" id="KW-0863">Zinc-finger</keyword>
<feature type="domain" description="C3H1-type" evidence="7">
    <location>
        <begin position="177"/>
        <end position="205"/>
    </location>
</feature>
<dbReference type="SUPFAM" id="SSF90229">
    <property type="entry name" value="CCCH zinc finger"/>
    <property type="match status" value="2"/>
</dbReference>
<evidence type="ECO:0000256" key="2">
    <source>
        <dbReference type="ARBA" id="ARBA00022737"/>
    </source>
</evidence>
<evidence type="ECO:0000313" key="8">
    <source>
        <dbReference type="EMBL" id="KAK0395855.1"/>
    </source>
</evidence>
<dbReference type="FunFam" id="4.10.1000.10:FF:000001">
    <property type="entry name" value="zinc finger CCCH domain-containing protein 15-like"/>
    <property type="match status" value="1"/>
</dbReference>
<dbReference type="GO" id="GO:0043186">
    <property type="term" value="C:P granule"/>
    <property type="evidence" value="ECO:0007669"/>
    <property type="project" value="UniProtKB-ARBA"/>
</dbReference>
<dbReference type="PROSITE" id="PS50103">
    <property type="entry name" value="ZF_C3H1"/>
    <property type="match status" value="2"/>
</dbReference>
<protein>
    <recommendedName>
        <fullName evidence="7">C3H1-type domain-containing protein</fullName>
    </recommendedName>
</protein>
<evidence type="ECO:0000256" key="3">
    <source>
        <dbReference type="ARBA" id="ARBA00022771"/>
    </source>
</evidence>
<evidence type="ECO:0000256" key="1">
    <source>
        <dbReference type="ARBA" id="ARBA00022723"/>
    </source>
</evidence>
<dbReference type="AlphaFoldDB" id="A0AA39LG30"/>
<name>A0AA39LG30_9BILA</name>
<dbReference type="SMART" id="SM00356">
    <property type="entry name" value="ZnF_C3H1"/>
    <property type="match status" value="2"/>
</dbReference>
<dbReference type="GO" id="GO:0005829">
    <property type="term" value="C:cytosol"/>
    <property type="evidence" value="ECO:0007669"/>
    <property type="project" value="TreeGrafter"/>
</dbReference>
<dbReference type="PANTHER" id="PTHR12547">
    <property type="entry name" value="CCCH ZINC FINGER/TIS11-RELATED"/>
    <property type="match status" value="1"/>
</dbReference>
<keyword evidence="9" id="KW-1185">Reference proteome</keyword>
<feature type="zinc finger region" description="C3H1-type" evidence="5">
    <location>
        <begin position="219"/>
        <end position="247"/>
    </location>
</feature>
<dbReference type="FunFam" id="4.10.1000.10:FF:000018">
    <property type="entry name" value="Zinc finger protein"/>
    <property type="match status" value="1"/>
</dbReference>
<dbReference type="InterPro" id="IPR040626">
    <property type="entry name" value="Pepdidase_M14_N"/>
</dbReference>
<dbReference type="Pfam" id="PF18027">
    <property type="entry name" value="Pepdidase_M14_N"/>
    <property type="match status" value="1"/>
</dbReference>
<feature type="zinc finger region" description="C3H1-type" evidence="5">
    <location>
        <begin position="177"/>
        <end position="205"/>
    </location>
</feature>
<proteinExistence type="predicted"/>
<dbReference type="EMBL" id="JAUCMV010000005">
    <property type="protein sequence ID" value="KAK0395855.1"/>
    <property type="molecule type" value="Genomic_DNA"/>
</dbReference>
<evidence type="ECO:0000256" key="4">
    <source>
        <dbReference type="ARBA" id="ARBA00022833"/>
    </source>
</evidence>
<accession>A0AA39LG30</accession>
<dbReference type="GO" id="GO:0010468">
    <property type="term" value="P:regulation of gene expression"/>
    <property type="evidence" value="ECO:0007669"/>
    <property type="project" value="UniProtKB-ARBA"/>
</dbReference>
<evidence type="ECO:0000313" key="9">
    <source>
        <dbReference type="Proteomes" id="UP001175271"/>
    </source>
</evidence>
<evidence type="ECO:0000259" key="7">
    <source>
        <dbReference type="PROSITE" id="PS50103"/>
    </source>
</evidence>
<keyword evidence="4 5" id="KW-0862">Zinc</keyword>